<evidence type="ECO:0000256" key="8">
    <source>
        <dbReference type="ARBA" id="ARBA00022833"/>
    </source>
</evidence>
<keyword evidence="8" id="KW-0862">Zinc</keyword>
<dbReference type="PANTHER" id="PTHR22953">
    <property type="entry name" value="ACID PHOSPHATASE RELATED"/>
    <property type="match status" value="1"/>
</dbReference>
<dbReference type="Pfam" id="PF14008">
    <property type="entry name" value="Metallophos_C"/>
    <property type="match status" value="1"/>
</dbReference>
<dbReference type="PANTHER" id="PTHR22953:SF86">
    <property type="entry name" value="PURPLE ACID PHOSPHATASE 10"/>
    <property type="match status" value="1"/>
</dbReference>
<dbReference type="GO" id="GO:0046872">
    <property type="term" value="F:metal ion binding"/>
    <property type="evidence" value="ECO:0007669"/>
    <property type="project" value="UniProtKB-KW"/>
</dbReference>
<evidence type="ECO:0000256" key="7">
    <source>
        <dbReference type="ARBA" id="ARBA00022801"/>
    </source>
</evidence>
<evidence type="ECO:0000313" key="15">
    <source>
        <dbReference type="EMBL" id="KAB1207329.1"/>
    </source>
</evidence>
<protein>
    <recommendedName>
        <fullName evidence="11">Purple acid phosphatase</fullName>
        <ecNumber evidence="11">3.1.3.2</ecNumber>
    </recommendedName>
</protein>
<evidence type="ECO:0000313" key="16">
    <source>
        <dbReference type="Proteomes" id="UP000516437"/>
    </source>
</evidence>
<dbReference type="GO" id="GO:0003993">
    <property type="term" value="F:acid phosphatase activity"/>
    <property type="evidence" value="ECO:0007669"/>
    <property type="project" value="UniProtKB-EC"/>
</dbReference>
<keyword evidence="7 11" id="KW-0378">Hydrolase</keyword>
<evidence type="ECO:0000256" key="4">
    <source>
        <dbReference type="ARBA" id="ARBA00008723"/>
    </source>
</evidence>
<accession>A0A6A1V3N6</accession>
<feature type="domain" description="Purple acid phosphatase C-terminal" evidence="13">
    <location>
        <begin position="377"/>
        <end position="437"/>
    </location>
</feature>
<sequence length="456" mass="51439">MASSSSSSLIAASAVVLTIILNASVLCHGGRTSTYMRTSNNNVDMPVDDPTYYVHITQGDHVGTAVIVSWITPKAPGPDGVIYWKENSTEKKLAVGKIATYTYYNYTSGFIHHANVSNLEFNTKYYYQLGLGKYARNFSFSTPPPPGPDAPYTFGLIGDLGQTFDSNSTIDHYQNDPQNPQALLYLGDLSYANDYPYHDNVRWDTYGRLIERSVAYQPWIWTVGNHEVDWAPELDENVPFKPFRNRYHTPYAAAGSTSPFWYSIKRGPAYIIVMAAYSAFGYSSPQYSWFGQEINKVNRSETPWLIVLMHPPMYNSYKSHYMEGETMRVVYESLFVKYKVDLVFAGHVHAYERSVRVSNIAYNITNGLCTPVKNLNAPVYLTVGDGGNLEGLSTSMTQPQPAYSAFREASFGHGILDIKNKTHAYFAWHRNDDGYAVMADSVWLTNRYWDPTDDSN</sequence>
<evidence type="ECO:0000256" key="9">
    <source>
        <dbReference type="ARBA" id="ARBA00023004"/>
    </source>
</evidence>
<evidence type="ECO:0000256" key="5">
    <source>
        <dbReference type="ARBA" id="ARBA00022723"/>
    </source>
</evidence>
<dbReference type="AlphaFoldDB" id="A0A6A1V3N6"/>
<dbReference type="EC" id="3.1.3.2" evidence="11"/>
<dbReference type="OrthoDB" id="45007at2759"/>
<evidence type="ECO:0000256" key="2">
    <source>
        <dbReference type="ARBA" id="ARBA00001947"/>
    </source>
</evidence>
<dbReference type="InterPro" id="IPR039331">
    <property type="entry name" value="PAPs-like"/>
</dbReference>
<keyword evidence="9" id="KW-0408">Iron</keyword>
<dbReference type="FunFam" id="2.60.40.380:FF:000001">
    <property type="entry name" value="Fe(3+)-Zn(2+) purple acid phosphatase"/>
    <property type="match status" value="1"/>
</dbReference>
<evidence type="ECO:0000256" key="6">
    <source>
        <dbReference type="ARBA" id="ARBA00022729"/>
    </source>
</evidence>
<comment type="cofactor">
    <cofactor evidence="3">
        <name>Fe cation</name>
        <dbReference type="ChEBI" id="CHEBI:24875"/>
    </cofactor>
</comment>
<feature type="domain" description="Calcineurin-like phosphoesterase" evidence="12">
    <location>
        <begin position="153"/>
        <end position="351"/>
    </location>
</feature>
<evidence type="ECO:0000259" key="12">
    <source>
        <dbReference type="Pfam" id="PF00149"/>
    </source>
</evidence>
<keyword evidence="10" id="KW-0325">Glycoprotein</keyword>
<feature type="chain" id="PRO_5025710904" description="Purple acid phosphatase" evidence="11">
    <location>
        <begin position="30"/>
        <end position="456"/>
    </location>
</feature>
<organism evidence="15 16">
    <name type="scientific">Morella rubra</name>
    <name type="common">Chinese bayberry</name>
    <dbReference type="NCBI Taxonomy" id="262757"/>
    <lineage>
        <taxon>Eukaryota</taxon>
        <taxon>Viridiplantae</taxon>
        <taxon>Streptophyta</taxon>
        <taxon>Embryophyta</taxon>
        <taxon>Tracheophyta</taxon>
        <taxon>Spermatophyta</taxon>
        <taxon>Magnoliopsida</taxon>
        <taxon>eudicotyledons</taxon>
        <taxon>Gunneridae</taxon>
        <taxon>Pentapetalae</taxon>
        <taxon>rosids</taxon>
        <taxon>fabids</taxon>
        <taxon>Fagales</taxon>
        <taxon>Myricaceae</taxon>
        <taxon>Morella</taxon>
    </lineage>
</organism>
<dbReference type="InterPro" id="IPR015914">
    <property type="entry name" value="PAPs_N"/>
</dbReference>
<evidence type="ECO:0000259" key="14">
    <source>
        <dbReference type="Pfam" id="PF16656"/>
    </source>
</evidence>
<evidence type="ECO:0000259" key="13">
    <source>
        <dbReference type="Pfam" id="PF14008"/>
    </source>
</evidence>
<dbReference type="Pfam" id="PF16656">
    <property type="entry name" value="Pur_ac_phosph_N"/>
    <property type="match status" value="1"/>
</dbReference>
<dbReference type="InterPro" id="IPR025733">
    <property type="entry name" value="PAPs_C"/>
</dbReference>
<keyword evidence="5" id="KW-0479">Metal-binding</keyword>
<comment type="caution">
    <text evidence="15">The sequence shown here is derived from an EMBL/GenBank/DDBJ whole genome shotgun (WGS) entry which is preliminary data.</text>
</comment>
<evidence type="ECO:0000256" key="11">
    <source>
        <dbReference type="RuleBase" id="RU361203"/>
    </source>
</evidence>
<dbReference type="Proteomes" id="UP000516437">
    <property type="component" value="Chromosome 7"/>
</dbReference>
<proteinExistence type="inferred from homology"/>
<evidence type="ECO:0000256" key="1">
    <source>
        <dbReference type="ARBA" id="ARBA00000032"/>
    </source>
</evidence>
<dbReference type="InterPro" id="IPR004843">
    <property type="entry name" value="Calcineurin-like_PHP"/>
</dbReference>
<dbReference type="SUPFAM" id="SSF56300">
    <property type="entry name" value="Metallo-dependent phosphatases"/>
    <property type="match status" value="1"/>
</dbReference>
<dbReference type="FunFam" id="3.60.21.10:FF:000034">
    <property type="entry name" value="Fe(3+)-Zn(2+) purple acid phosphatase"/>
    <property type="match status" value="1"/>
</dbReference>
<keyword evidence="6 11" id="KW-0732">Signal</keyword>
<keyword evidence="16" id="KW-1185">Reference proteome</keyword>
<dbReference type="InterPro" id="IPR041792">
    <property type="entry name" value="MPP_PAP"/>
</dbReference>
<dbReference type="Gene3D" id="2.60.40.380">
    <property type="entry name" value="Purple acid phosphatase-like, N-terminal"/>
    <property type="match status" value="1"/>
</dbReference>
<evidence type="ECO:0000256" key="3">
    <source>
        <dbReference type="ARBA" id="ARBA00001962"/>
    </source>
</evidence>
<feature type="domain" description="Purple acid phosphatase N-terminal" evidence="14">
    <location>
        <begin position="54"/>
        <end position="142"/>
    </location>
</feature>
<comment type="cofactor">
    <cofactor evidence="2">
        <name>Zn(2+)</name>
        <dbReference type="ChEBI" id="CHEBI:29105"/>
    </cofactor>
</comment>
<gene>
    <name evidence="15" type="ORF">CJ030_MR7G011650</name>
</gene>
<dbReference type="Gene3D" id="3.60.21.10">
    <property type="match status" value="1"/>
</dbReference>
<feature type="signal peptide" evidence="11">
    <location>
        <begin position="1"/>
        <end position="29"/>
    </location>
</feature>
<comment type="similarity">
    <text evidence="4 11">Belongs to the metallophosphoesterase superfamily. Purple acid phosphatase family.</text>
</comment>
<dbReference type="InterPro" id="IPR008963">
    <property type="entry name" value="Purple_acid_Pase-like_N"/>
</dbReference>
<reference evidence="15 16" key="1">
    <citation type="journal article" date="2019" name="Plant Biotechnol. J.">
        <title>The red bayberry genome and genetic basis of sex determination.</title>
        <authorList>
            <person name="Jia H.M."/>
            <person name="Jia H.J."/>
            <person name="Cai Q.L."/>
            <person name="Wang Y."/>
            <person name="Zhao H.B."/>
            <person name="Yang W.F."/>
            <person name="Wang G.Y."/>
            <person name="Li Y.H."/>
            <person name="Zhan D.L."/>
            <person name="Shen Y.T."/>
            <person name="Niu Q.F."/>
            <person name="Chang L."/>
            <person name="Qiu J."/>
            <person name="Zhao L."/>
            <person name="Xie H.B."/>
            <person name="Fu W.Y."/>
            <person name="Jin J."/>
            <person name="Li X.W."/>
            <person name="Jiao Y."/>
            <person name="Zhou C.C."/>
            <person name="Tu T."/>
            <person name="Chai C.Y."/>
            <person name="Gao J.L."/>
            <person name="Fan L.J."/>
            <person name="van de Weg E."/>
            <person name="Wang J.Y."/>
            <person name="Gao Z.S."/>
        </authorList>
    </citation>
    <scope>NUCLEOTIDE SEQUENCE [LARGE SCALE GENOMIC DNA]</scope>
    <source>
        <tissue evidence="15">Leaves</tissue>
    </source>
</reference>
<dbReference type="EMBL" id="RXIC02000025">
    <property type="protein sequence ID" value="KAB1207329.1"/>
    <property type="molecule type" value="Genomic_DNA"/>
</dbReference>
<dbReference type="CDD" id="cd00839">
    <property type="entry name" value="MPP_PAPs"/>
    <property type="match status" value="1"/>
</dbReference>
<dbReference type="InterPro" id="IPR029052">
    <property type="entry name" value="Metallo-depent_PP-like"/>
</dbReference>
<dbReference type="Pfam" id="PF00149">
    <property type="entry name" value="Metallophos"/>
    <property type="match status" value="1"/>
</dbReference>
<comment type="catalytic activity">
    <reaction evidence="1 11">
        <text>a phosphate monoester + H2O = an alcohol + phosphate</text>
        <dbReference type="Rhea" id="RHEA:15017"/>
        <dbReference type="ChEBI" id="CHEBI:15377"/>
        <dbReference type="ChEBI" id="CHEBI:30879"/>
        <dbReference type="ChEBI" id="CHEBI:43474"/>
        <dbReference type="ChEBI" id="CHEBI:67140"/>
        <dbReference type="EC" id="3.1.3.2"/>
    </reaction>
</comment>
<evidence type="ECO:0000256" key="10">
    <source>
        <dbReference type="ARBA" id="ARBA00023180"/>
    </source>
</evidence>
<name>A0A6A1V3N6_9ROSI</name>
<dbReference type="SUPFAM" id="SSF49363">
    <property type="entry name" value="Purple acid phosphatase, N-terminal domain"/>
    <property type="match status" value="1"/>
</dbReference>